<evidence type="ECO:0000256" key="1">
    <source>
        <dbReference type="SAM" id="Coils"/>
    </source>
</evidence>
<dbReference type="AlphaFoldDB" id="A0A6J7KET0"/>
<name>A0A6J7KET0_9ZZZZ</name>
<reference evidence="2" key="1">
    <citation type="submission" date="2020-05" db="EMBL/GenBank/DDBJ databases">
        <authorList>
            <person name="Chiriac C."/>
            <person name="Salcher M."/>
            <person name="Ghai R."/>
            <person name="Kavagutti S V."/>
        </authorList>
    </citation>
    <scope>NUCLEOTIDE SEQUENCE</scope>
</reference>
<keyword evidence="1" id="KW-0175">Coiled coil</keyword>
<feature type="coiled-coil region" evidence="1">
    <location>
        <begin position="328"/>
        <end position="355"/>
    </location>
</feature>
<gene>
    <name evidence="2" type="ORF">UFOPK3733_02066</name>
</gene>
<protein>
    <submittedName>
        <fullName evidence="2">Unannotated protein</fullName>
    </submittedName>
</protein>
<sequence>MKIRRRVTRDPRPIRSRVLTSVLALSVVAAVFTTVSAPAGAATSTPRPAAYTLSNIPLDQVSIWHERRIPGVTPNADRLTLSTIIPDYDFNLTGGNGGLYLSVGERNALGATDPLVGARAVARFEPRQCRKVDDKTLLDCKLPNGDWARVSFDSPTPGADPAIMVQASVESILGCALNRPARCRRPADPDAGKMPTRPVVNIAIGDTLVQLSTSNCGRASSAWQVCSTRGTSQLPTGGALVDVVGTRSMMTTPAAAQSVDSQPVTAQEATSGCGEAYQNIGETEMQFSGVVSMVPVAGGFLGTMLKDKAYNNAINASNAADACIEGQIEIINEQLANLQTQITQLQLEAQQAAGVFYQSEFDQDQAIAGSYAQQYAASLATISPGSGTSEGLFGNFMLNVGFWQPGDVVASGFTIDDATTPTNFQSAVQAVNPGSQTQFQQAISNLSGTSLLSSNCPGGTCAKQVLQNPNSQLVGLFNSKAAALQANWKLNVGAGTASGTNVVTIYDDYNNGLSDDYQSSLNSLQQGLTLEQLTNQMNFQYALDNCSPTTSWSSCSQIKSWGQTPGTSFSIANQPAGSTWNDAVIAYNAAQKQLFSVYKARTNRLASTTLQYLVSDVPFGPQSYPTGSLPVTVGSQQQSLPAVNYSKLIGAALPSVAGGPSQYPMMALPNAAGGTWQDAAALYQFGALYSAQQCAAAVLNNDGTELLSTVVADPANCPVLFATGGLGALNDSNYDGDALQPYYASPTGIVLTGAMQVNLRLCNPTSSMLTWYQPGTSNINTAAGLTAGSWYLNCGNWTTIGASGWTCFPNAHCPSAWQQSSSTWNWVSSQYSGDESDYPDYVSHNHTLSTGSKVIQAYVVSGLAPAWQWQYPNPVWYAASTTNLSHSNYNAWNNANYWYSTINIPTKNNKTAVTGVMSVPVASQSTAGANTNSQAQGFFIPVAFTLQYSSNNTYTFGWQPMQNTTIATSGFTCDGWTCTVADGSVWNVANPTGTSMVSNYDNSVQIQMEQVD</sequence>
<dbReference type="EMBL" id="CAFBNC010000152">
    <property type="protein sequence ID" value="CAB4954406.1"/>
    <property type="molecule type" value="Genomic_DNA"/>
</dbReference>
<accession>A0A6J7KET0</accession>
<organism evidence="2">
    <name type="scientific">freshwater metagenome</name>
    <dbReference type="NCBI Taxonomy" id="449393"/>
    <lineage>
        <taxon>unclassified sequences</taxon>
        <taxon>metagenomes</taxon>
        <taxon>ecological metagenomes</taxon>
    </lineage>
</organism>
<evidence type="ECO:0000313" key="2">
    <source>
        <dbReference type="EMBL" id="CAB4954406.1"/>
    </source>
</evidence>
<proteinExistence type="predicted"/>